<name>A0A0F9ZFP8_9MICR</name>
<evidence type="ECO:0000313" key="9">
    <source>
        <dbReference type="EMBL" id="KKO76219.1"/>
    </source>
</evidence>
<dbReference type="GO" id="GO:0005524">
    <property type="term" value="F:ATP binding"/>
    <property type="evidence" value="ECO:0007669"/>
    <property type="project" value="UniProtKB-UniRule"/>
</dbReference>
<dbReference type="SUPFAM" id="SSF56112">
    <property type="entry name" value="Protein kinase-like (PK-like)"/>
    <property type="match status" value="1"/>
</dbReference>
<accession>A0A0F9ZFP8</accession>
<evidence type="ECO:0000256" key="6">
    <source>
        <dbReference type="PROSITE-ProRule" id="PRU10141"/>
    </source>
</evidence>
<dbReference type="SMART" id="SM00220">
    <property type="entry name" value="S_TKc"/>
    <property type="match status" value="1"/>
</dbReference>
<dbReference type="GO" id="GO:0005634">
    <property type="term" value="C:nucleus"/>
    <property type="evidence" value="ECO:0007669"/>
    <property type="project" value="TreeGrafter"/>
</dbReference>
<dbReference type="InterPro" id="IPR011009">
    <property type="entry name" value="Kinase-like_dom_sf"/>
</dbReference>
<dbReference type="InterPro" id="IPR000719">
    <property type="entry name" value="Prot_kinase_dom"/>
</dbReference>
<sequence>MASKVELYFQLNTKILDPENQTNYSLKKLLGRGAYAQCYLIENDNGENYAMKIIKLKDIKSKKVHEKLKSEIEIHKGLDHPNIVKMYKHFRNEDYIFMILELCERGGLDALLKRNGKLKEKYVINFVKQIINGLLYLHNDVHVVHRDLKLGNLFLDSKMNVKIGDFGLSAKIKEGERKVTMCGTPNYIAPEILFGKDGGHSYEVDIWSLGVIIYTLLVGVPPFQKKNVEEIYKEIKKNNYIFPEDCDLSSEAIDLISSILTLDPMERPGLEEIKEHKFLNKREHFLLRIYKNIVTHKYTESVVESDYVLFSLPVSKLKGIGYVLKSGIRGFYFNDKKNIMLTKHSVIFIQTDVIDGKKTFLKEEHFKENIPEDLMPSYRVLNYFIDTFLHDFEYSDCKPSFIMKIRKIKGGLLFVMADSTLIFDFTNKIRIIITCNGETVECLRNYQTIKFDNELREECIEIIKSCLGGK</sequence>
<dbReference type="FunFam" id="3.30.200.20:FF:000042">
    <property type="entry name" value="Aurora kinase A"/>
    <property type="match status" value="1"/>
</dbReference>
<feature type="binding site" evidence="6">
    <location>
        <position position="52"/>
    </location>
    <ligand>
        <name>ATP</name>
        <dbReference type="ChEBI" id="CHEBI:30616"/>
    </ligand>
</feature>
<comment type="caution">
    <text evidence="9">The sequence shown here is derived from an EMBL/GenBank/DDBJ whole genome shotgun (WGS) entry which is preliminary data.</text>
</comment>
<keyword evidence="1 7" id="KW-0723">Serine/threonine-protein kinase</keyword>
<dbReference type="RefSeq" id="XP_024331961.1">
    <property type="nucleotide sequence ID" value="XM_024475849.1"/>
</dbReference>
<gene>
    <name evidence="9" type="ORF">AAJ76_500031203</name>
</gene>
<dbReference type="Pfam" id="PF00069">
    <property type="entry name" value="Pkinase"/>
    <property type="match status" value="1"/>
</dbReference>
<evidence type="ECO:0000256" key="4">
    <source>
        <dbReference type="ARBA" id="ARBA00022777"/>
    </source>
</evidence>
<dbReference type="Proteomes" id="UP000034350">
    <property type="component" value="Unassembled WGS sequence"/>
</dbReference>
<evidence type="ECO:0000313" key="10">
    <source>
        <dbReference type="Proteomes" id="UP000034350"/>
    </source>
</evidence>
<dbReference type="GO" id="GO:0004674">
    <property type="term" value="F:protein serine/threonine kinase activity"/>
    <property type="evidence" value="ECO:0007669"/>
    <property type="project" value="UniProtKB-KW"/>
</dbReference>
<dbReference type="PANTHER" id="PTHR24345">
    <property type="entry name" value="SERINE/THREONINE-PROTEIN KINASE PLK"/>
    <property type="match status" value="1"/>
</dbReference>
<dbReference type="PROSITE" id="PS00108">
    <property type="entry name" value="PROTEIN_KINASE_ST"/>
    <property type="match status" value="1"/>
</dbReference>
<reference evidence="9 10" key="1">
    <citation type="journal article" date="2015" name="Environ. Microbiol.">
        <title>Genome analyses suggest the presence of polyploidy and recent human-driven expansions in eight global populations of the honeybee pathogen Nosema ceranae.</title>
        <authorList>
            <person name="Pelin A."/>
            <person name="Selman M."/>
            <person name="Aris-Brosou S."/>
            <person name="Farinelli L."/>
            <person name="Corradi N."/>
        </authorList>
    </citation>
    <scope>NUCLEOTIDE SEQUENCE [LARGE SCALE GENOMIC DNA]</scope>
    <source>
        <strain evidence="9 10">PA08 1199</strain>
    </source>
</reference>
<dbReference type="OrthoDB" id="408964at2759"/>
<dbReference type="SMR" id="A0A0F9ZFP8"/>
<keyword evidence="3 6" id="KW-0547">Nucleotide-binding</keyword>
<protein>
    <submittedName>
        <fullName evidence="9">Serine threonine protein kinase</fullName>
    </submittedName>
</protein>
<dbReference type="VEuPathDB" id="MicrosporidiaDB:G9O61_00g003490"/>
<dbReference type="EMBL" id="JPQZ01000005">
    <property type="protein sequence ID" value="KKO76219.1"/>
    <property type="molecule type" value="Genomic_DNA"/>
</dbReference>
<dbReference type="InterPro" id="IPR008271">
    <property type="entry name" value="Ser/Thr_kinase_AS"/>
</dbReference>
<dbReference type="GeneID" id="36320796"/>
<evidence type="ECO:0000256" key="2">
    <source>
        <dbReference type="ARBA" id="ARBA00022679"/>
    </source>
</evidence>
<evidence type="ECO:0000256" key="5">
    <source>
        <dbReference type="ARBA" id="ARBA00022840"/>
    </source>
</evidence>
<evidence type="ECO:0000256" key="1">
    <source>
        <dbReference type="ARBA" id="ARBA00022527"/>
    </source>
</evidence>
<dbReference type="PROSITE" id="PS00107">
    <property type="entry name" value="PROTEIN_KINASE_ATP"/>
    <property type="match status" value="1"/>
</dbReference>
<evidence type="ECO:0000259" key="8">
    <source>
        <dbReference type="PROSITE" id="PS50011"/>
    </source>
</evidence>
<feature type="domain" description="Protein kinase" evidence="8">
    <location>
        <begin position="24"/>
        <end position="279"/>
    </location>
</feature>
<evidence type="ECO:0000256" key="7">
    <source>
        <dbReference type="RuleBase" id="RU000304"/>
    </source>
</evidence>
<keyword evidence="4 9" id="KW-0418">Kinase</keyword>
<dbReference type="VEuPathDB" id="MicrosporidiaDB:NCER_100270"/>
<organism evidence="9 10">
    <name type="scientific">Vairimorpha ceranae</name>
    <dbReference type="NCBI Taxonomy" id="40302"/>
    <lineage>
        <taxon>Eukaryota</taxon>
        <taxon>Fungi</taxon>
        <taxon>Fungi incertae sedis</taxon>
        <taxon>Microsporidia</taxon>
        <taxon>Nosematidae</taxon>
        <taxon>Vairimorpha</taxon>
    </lineage>
</organism>
<dbReference type="SUPFAM" id="SSF82615">
    <property type="entry name" value="Polo-box domain"/>
    <property type="match status" value="1"/>
</dbReference>
<dbReference type="VEuPathDB" id="MicrosporidiaDB:AAJ76_500031203"/>
<dbReference type="PANTHER" id="PTHR24345:SF0">
    <property type="entry name" value="CELL CYCLE SERINE_THREONINE-PROTEIN KINASE CDC5_MSD2"/>
    <property type="match status" value="1"/>
</dbReference>
<keyword evidence="5 6" id="KW-0067">ATP-binding</keyword>
<dbReference type="Gene3D" id="1.10.510.10">
    <property type="entry name" value="Transferase(Phosphotransferase) domain 1"/>
    <property type="match status" value="1"/>
</dbReference>
<proteinExistence type="inferred from homology"/>
<dbReference type="AlphaFoldDB" id="A0A0F9ZFP8"/>
<dbReference type="FunFam" id="1.10.510.10:FF:000571">
    <property type="entry name" value="Maternal embryonic leucine zipper kinase"/>
    <property type="match status" value="1"/>
</dbReference>
<dbReference type="InterPro" id="IPR036947">
    <property type="entry name" value="POLO_box_dom_sf"/>
</dbReference>
<comment type="similarity">
    <text evidence="7">Belongs to the protein kinase superfamily.</text>
</comment>
<dbReference type="Gene3D" id="3.30.1120.30">
    <property type="entry name" value="POLO box domain"/>
    <property type="match status" value="1"/>
</dbReference>
<dbReference type="PROSITE" id="PS50011">
    <property type="entry name" value="PROTEIN_KINASE_DOM"/>
    <property type="match status" value="1"/>
</dbReference>
<keyword evidence="2" id="KW-0808">Transferase</keyword>
<evidence type="ECO:0000256" key="3">
    <source>
        <dbReference type="ARBA" id="ARBA00022741"/>
    </source>
</evidence>
<dbReference type="InterPro" id="IPR017441">
    <property type="entry name" value="Protein_kinase_ATP_BS"/>
</dbReference>
<keyword evidence="10" id="KW-1185">Reference proteome</keyword>